<dbReference type="AlphaFoldDB" id="A0A060SU90"/>
<feature type="domain" description="Auxiliary Activity family 9 catalytic" evidence="17">
    <location>
        <begin position="18"/>
        <end position="221"/>
    </location>
</feature>
<evidence type="ECO:0000256" key="13">
    <source>
        <dbReference type="ARBA" id="ARBA00044502"/>
    </source>
</evidence>
<dbReference type="GO" id="GO:0046872">
    <property type="term" value="F:metal ion binding"/>
    <property type="evidence" value="ECO:0007669"/>
    <property type="project" value="UniProtKB-KW"/>
</dbReference>
<dbReference type="OrthoDB" id="3496539at2759"/>
<keyword evidence="8" id="KW-0186">Copper</keyword>
<keyword evidence="5 16" id="KW-0732">Signal</keyword>
<dbReference type="Gene3D" id="2.70.50.70">
    <property type="match status" value="1"/>
</dbReference>
<evidence type="ECO:0000256" key="4">
    <source>
        <dbReference type="ARBA" id="ARBA00022723"/>
    </source>
</evidence>
<evidence type="ECO:0000256" key="10">
    <source>
        <dbReference type="ARBA" id="ARBA00023157"/>
    </source>
</evidence>
<evidence type="ECO:0000256" key="12">
    <source>
        <dbReference type="ARBA" id="ARBA00023326"/>
    </source>
</evidence>
<dbReference type="GO" id="GO:0005576">
    <property type="term" value="C:extracellular region"/>
    <property type="evidence" value="ECO:0007669"/>
    <property type="project" value="UniProtKB-SubCell"/>
</dbReference>
<evidence type="ECO:0000256" key="5">
    <source>
        <dbReference type="ARBA" id="ARBA00022729"/>
    </source>
</evidence>
<evidence type="ECO:0000256" key="9">
    <source>
        <dbReference type="ARBA" id="ARBA00023033"/>
    </source>
</evidence>
<dbReference type="InterPro" id="IPR005103">
    <property type="entry name" value="AA9_LPMO"/>
</dbReference>
<keyword evidence="19" id="KW-1185">Reference proteome</keyword>
<keyword evidence="12" id="KW-0624">Polysaccharide degradation</keyword>
<dbReference type="InterPro" id="IPR049892">
    <property type="entry name" value="AA9"/>
</dbReference>
<dbReference type="PANTHER" id="PTHR33353">
    <property type="entry name" value="PUTATIVE (AFU_ORTHOLOGUE AFUA_1G12560)-RELATED"/>
    <property type="match status" value="1"/>
</dbReference>
<dbReference type="Proteomes" id="UP000029665">
    <property type="component" value="Unassembled WGS sequence"/>
</dbReference>
<comment type="similarity">
    <text evidence="13">Belongs to the polysaccharide monooxygenase AA9 family.</text>
</comment>
<evidence type="ECO:0000259" key="17">
    <source>
        <dbReference type="Pfam" id="PF03443"/>
    </source>
</evidence>
<dbReference type="OMA" id="PVQFYMA"/>
<keyword evidence="6" id="KW-0136">Cellulose degradation</keyword>
<keyword evidence="3" id="KW-0964">Secreted</keyword>
<dbReference type="HOGENOM" id="CLU_031730_4_2_1"/>
<evidence type="ECO:0000256" key="8">
    <source>
        <dbReference type="ARBA" id="ARBA00023008"/>
    </source>
</evidence>
<keyword evidence="11" id="KW-0119">Carbohydrate metabolism</keyword>
<evidence type="ECO:0000256" key="1">
    <source>
        <dbReference type="ARBA" id="ARBA00001973"/>
    </source>
</evidence>
<evidence type="ECO:0000256" key="16">
    <source>
        <dbReference type="SAM" id="SignalP"/>
    </source>
</evidence>
<dbReference type="Pfam" id="PF03443">
    <property type="entry name" value="AA9"/>
    <property type="match status" value="1"/>
</dbReference>
<dbReference type="GO" id="GO:0004497">
    <property type="term" value="F:monooxygenase activity"/>
    <property type="evidence" value="ECO:0007669"/>
    <property type="project" value="UniProtKB-KW"/>
</dbReference>
<evidence type="ECO:0000256" key="7">
    <source>
        <dbReference type="ARBA" id="ARBA00023002"/>
    </source>
</evidence>
<evidence type="ECO:0000256" key="2">
    <source>
        <dbReference type="ARBA" id="ARBA00004613"/>
    </source>
</evidence>
<evidence type="ECO:0000256" key="14">
    <source>
        <dbReference type="ARBA" id="ARBA00045077"/>
    </source>
</evidence>
<keyword evidence="7" id="KW-0560">Oxidoreductase</keyword>
<comment type="caution">
    <text evidence="18">The sequence shown here is derived from an EMBL/GenBank/DDBJ whole genome shotgun (WGS) entry which is preliminary data.</text>
</comment>
<comment type="catalytic activity">
    <reaction evidence="14">
        <text>[(1-&gt;4)-beta-D-glucosyl]n+m + reduced acceptor + O2 = 4-dehydro-beta-D-glucosyl-[(1-&gt;4)-beta-D-glucosyl]n-1 + [(1-&gt;4)-beta-D-glucosyl]m + acceptor + H2O.</text>
        <dbReference type="EC" id="1.14.99.56"/>
    </reaction>
</comment>
<dbReference type="CDD" id="cd21175">
    <property type="entry name" value="LPMO_AA9"/>
    <property type="match status" value="1"/>
</dbReference>
<gene>
    <name evidence="18" type="ORF">BN946_scf184577.g3</name>
</gene>
<dbReference type="EMBL" id="CCBP010000566">
    <property type="protein sequence ID" value="CDO77940.1"/>
    <property type="molecule type" value="Genomic_DNA"/>
</dbReference>
<protein>
    <recommendedName>
        <fullName evidence="15">lytic cellulose monooxygenase (C4-dehydrogenating)</fullName>
        <ecNumber evidence="15">1.14.99.56</ecNumber>
    </recommendedName>
</protein>
<comment type="subcellular location">
    <subcellularLocation>
        <location evidence="2">Secreted</location>
    </subcellularLocation>
</comment>
<comment type="cofactor">
    <cofactor evidence="1">
        <name>Cu(2+)</name>
        <dbReference type="ChEBI" id="CHEBI:29036"/>
    </cofactor>
</comment>
<keyword evidence="4" id="KW-0479">Metal-binding</keyword>
<feature type="signal peptide" evidence="16">
    <location>
        <begin position="1"/>
        <end position="17"/>
    </location>
</feature>
<dbReference type="STRING" id="5643.A0A060SU90"/>
<organism evidence="18 19">
    <name type="scientific">Pycnoporus cinnabarinus</name>
    <name type="common">Cinnabar-red polypore</name>
    <name type="synonym">Trametes cinnabarina</name>
    <dbReference type="NCBI Taxonomy" id="5643"/>
    <lineage>
        <taxon>Eukaryota</taxon>
        <taxon>Fungi</taxon>
        <taxon>Dikarya</taxon>
        <taxon>Basidiomycota</taxon>
        <taxon>Agaricomycotina</taxon>
        <taxon>Agaricomycetes</taxon>
        <taxon>Polyporales</taxon>
        <taxon>Polyporaceae</taxon>
        <taxon>Trametes</taxon>
    </lineage>
</organism>
<evidence type="ECO:0000256" key="3">
    <source>
        <dbReference type="ARBA" id="ARBA00022525"/>
    </source>
</evidence>
<keyword evidence="10" id="KW-1015">Disulfide bond</keyword>
<evidence type="ECO:0000256" key="11">
    <source>
        <dbReference type="ARBA" id="ARBA00023277"/>
    </source>
</evidence>
<sequence length="328" mass="35164">MLYSLVALAALATQAYAHYLFPSMIVDGAKTAPWVDVRITTNHYDRSPVTDVNSTDFRCYDSKMNGTASTVDVTAGAVLGIACDQTMYHPNVVNVYMARAPDGTDVGAWDGAGAVWFKVYEIPAATDGGKSITFPAKNLPGVNFTLPEALPSGQYLVRMESIALHDAETYGGAQFYLSCGQVNVQGGGDGTPGPLVAIPGVYTGYEPGILIDINWPIPKNYTQPGPPFLVGLTSCAGHFALSHYLVVSNPSTFTAVFSRYYDVFCGLLHVLAHLSSFPGDFDRSQDVPGKRGECAAQGVTQEREGDIVRVGDCAIDPDIVEVVWRYLG</sequence>
<keyword evidence="9" id="KW-0503">Monooxygenase</keyword>
<evidence type="ECO:0000313" key="19">
    <source>
        <dbReference type="Proteomes" id="UP000029665"/>
    </source>
</evidence>
<proteinExistence type="inferred from homology"/>
<feature type="chain" id="PRO_5001587380" description="lytic cellulose monooxygenase (C4-dehydrogenating)" evidence="16">
    <location>
        <begin position="18"/>
        <end position="328"/>
    </location>
</feature>
<dbReference type="GO" id="GO:0030245">
    <property type="term" value="P:cellulose catabolic process"/>
    <property type="evidence" value="ECO:0007669"/>
    <property type="project" value="UniProtKB-KW"/>
</dbReference>
<evidence type="ECO:0000313" key="18">
    <source>
        <dbReference type="EMBL" id="CDO77940.1"/>
    </source>
</evidence>
<dbReference type="EC" id="1.14.99.56" evidence="15"/>
<evidence type="ECO:0000256" key="15">
    <source>
        <dbReference type="ARBA" id="ARBA00047174"/>
    </source>
</evidence>
<evidence type="ECO:0000256" key="6">
    <source>
        <dbReference type="ARBA" id="ARBA00023001"/>
    </source>
</evidence>
<dbReference type="PANTHER" id="PTHR33353:SF10">
    <property type="entry name" value="ENDO-BETA-1,4-GLUCANASE D"/>
    <property type="match status" value="1"/>
</dbReference>
<accession>A0A060SU90</accession>
<reference evidence="18" key="1">
    <citation type="submission" date="2014-01" db="EMBL/GenBank/DDBJ databases">
        <title>The genome of the white-rot fungus Pycnoporus cinnabarinus: a basidiomycete model with a versatile arsenal for lignocellulosic biomass breakdown.</title>
        <authorList>
            <person name="Levasseur A."/>
            <person name="Lomascolo A."/>
            <person name="Ruiz-Duenas F.J."/>
            <person name="Uzan E."/>
            <person name="Piumi F."/>
            <person name="Kues U."/>
            <person name="Ram A.F.J."/>
            <person name="Murat C."/>
            <person name="Haon M."/>
            <person name="Benoit I."/>
            <person name="Arfi Y."/>
            <person name="Chevret D."/>
            <person name="Drula E."/>
            <person name="Kwon M.J."/>
            <person name="Gouret P."/>
            <person name="Lesage-Meessen L."/>
            <person name="Lombard V."/>
            <person name="Mariette J."/>
            <person name="Noirot C."/>
            <person name="Park J."/>
            <person name="Patyshakuliyeva A."/>
            <person name="Wieneger R.A.B."/>
            <person name="Wosten H.A.B."/>
            <person name="Martin F."/>
            <person name="Coutinho P.M."/>
            <person name="de Vries R."/>
            <person name="Martinez A.T."/>
            <person name="Klopp C."/>
            <person name="Pontarotti P."/>
            <person name="Henrissat B."/>
            <person name="Record E."/>
        </authorList>
    </citation>
    <scope>NUCLEOTIDE SEQUENCE [LARGE SCALE GENOMIC DNA]</scope>
    <source>
        <strain evidence="18">BRFM137</strain>
    </source>
</reference>
<name>A0A060SU90_PYCCI</name>